<reference evidence="2 3" key="1">
    <citation type="submission" date="2023-08" db="EMBL/GenBank/DDBJ databases">
        <title>Implementing the SeqCode for naming new Mesorhizobium species isolated from Vachellia karroo root nodules.</title>
        <authorList>
            <person name="Van Lill M."/>
        </authorList>
    </citation>
    <scope>NUCLEOTIDE SEQUENCE [LARGE SCALE GENOMIC DNA]</scope>
    <source>
        <strain evidence="2 3">VK3E</strain>
    </source>
</reference>
<evidence type="ECO:0000313" key="2">
    <source>
        <dbReference type="EMBL" id="MDX8443337.1"/>
    </source>
</evidence>
<feature type="domain" description="SnoaL-like" evidence="1">
    <location>
        <begin position="7"/>
        <end position="111"/>
    </location>
</feature>
<name>A0ABU4X4U6_9HYPH</name>
<dbReference type="EMBL" id="JAVIIS010000060">
    <property type="protein sequence ID" value="MDX8443337.1"/>
    <property type="molecule type" value="Genomic_DNA"/>
</dbReference>
<dbReference type="InterPro" id="IPR032710">
    <property type="entry name" value="NTF2-like_dom_sf"/>
</dbReference>
<dbReference type="Pfam" id="PF12680">
    <property type="entry name" value="SnoaL_2"/>
    <property type="match status" value="1"/>
</dbReference>
<dbReference type="RefSeq" id="WP_320217325.1">
    <property type="nucleotide sequence ID" value="NZ_JAVIIS010000060.1"/>
</dbReference>
<gene>
    <name evidence="2" type="ORF">RFM51_27590</name>
</gene>
<dbReference type="SUPFAM" id="SSF54427">
    <property type="entry name" value="NTF2-like"/>
    <property type="match status" value="1"/>
</dbReference>
<comment type="caution">
    <text evidence="2">The sequence shown here is derived from an EMBL/GenBank/DDBJ whole genome shotgun (WGS) entry which is preliminary data.</text>
</comment>
<proteinExistence type="predicted"/>
<evidence type="ECO:0000259" key="1">
    <source>
        <dbReference type="Pfam" id="PF12680"/>
    </source>
</evidence>
<dbReference type="Proteomes" id="UP001272097">
    <property type="component" value="Unassembled WGS sequence"/>
</dbReference>
<dbReference type="InterPro" id="IPR037401">
    <property type="entry name" value="SnoaL-like"/>
</dbReference>
<accession>A0ABU4X4U6</accession>
<sequence length="153" mass="17361">MPLQETIEAFNKAIASVDGDAVAALFAEDGVYHDLVYGPQVGRAAIRDLFRRVRQSGRDYRADMEDVVCSDSQAYGRYRFSFTTQKGSYAGRRVAIEGVGYFAFKDDLISHYQETANQGLTLVQLGMEPEKIERVLKRWTIELLSDSKMQRHL</sequence>
<evidence type="ECO:0000313" key="3">
    <source>
        <dbReference type="Proteomes" id="UP001272097"/>
    </source>
</evidence>
<keyword evidence="3" id="KW-1185">Reference proteome</keyword>
<dbReference type="Gene3D" id="3.10.450.50">
    <property type="match status" value="1"/>
</dbReference>
<protein>
    <submittedName>
        <fullName evidence="2">Nuclear transport factor 2 family protein</fullName>
    </submittedName>
</protein>
<organism evidence="2 3">
    <name type="scientific">Mesorhizobium australafricanum</name>
    <dbReference type="NCBI Taxonomy" id="3072311"/>
    <lineage>
        <taxon>Bacteria</taxon>
        <taxon>Pseudomonadati</taxon>
        <taxon>Pseudomonadota</taxon>
        <taxon>Alphaproteobacteria</taxon>
        <taxon>Hyphomicrobiales</taxon>
        <taxon>Phyllobacteriaceae</taxon>
        <taxon>Mesorhizobium</taxon>
    </lineage>
</organism>